<keyword evidence="3" id="KW-1185">Reference proteome</keyword>
<dbReference type="Pfam" id="PF00646">
    <property type="entry name" value="F-box"/>
    <property type="match status" value="1"/>
</dbReference>
<dbReference type="SUPFAM" id="SSF81383">
    <property type="entry name" value="F-box domain"/>
    <property type="match status" value="1"/>
</dbReference>
<dbReference type="CDD" id="cd22152">
    <property type="entry name" value="F-box_AtAFR-like"/>
    <property type="match status" value="1"/>
</dbReference>
<evidence type="ECO:0000313" key="2">
    <source>
        <dbReference type="EMBL" id="KAL1214787.1"/>
    </source>
</evidence>
<dbReference type="InterPro" id="IPR057499">
    <property type="entry name" value="Kelch_FKB95"/>
</dbReference>
<dbReference type="Pfam" id="PF25210">
    <property type="entry name" value="Kelch_FKB95"/>
    <property type="match status" value="1"/>
</dbReference>
<dbReference type="PROSITE" id="PS50181">
    <property type="entry name" value="FBOX"/>
    <property type="match status" value="1"/>
</dbReference>
<evidence type="ECO:0000313" key="3">
    <source>
        <dbReference type="Proteomes" id="UP001558713"/>
    </source>
</evidence>
<dbReference type="Proteomes" id="UP001558713">
    <property type="component" value="Unassembled WGS sequence"/>
</dbReference>
<feature type="domain" description="F-box" evidence="1">
    <location>
        <begin position="16"/>
        <end position="65"/>
    </location>
</feature>
<dbReference type="AlphaFoldDB" id="A0ABD1B765"/>
<dbReference type="InterPro" id="IPR050354">
    <property type="entry name" value="F-box/kelch-repeat_ARATH"/>
</dbReference>
<dbReference type="InterPro" id="IPR006652">
    <property type="entry name" value="Kelch_1"/>
</dbReference>
<organism evidence="2 3">
    <name type="scientific">Cardamine amara subsp. amara</name>
    <dbReference type="NCBI Taxonomy" id="228776"/>
    <lineage>
        <taxon>Eukaryota</taxon>
        <taxon>Viridiplantae</taxon>
        <taxon>Streptophyta</taxon>
        <taxon>Embryophyta</taxon>
        <taxon>Tracheophyta</taxon>
        <taxon>Spermatophyta</taxon>
        <taxon>Magnoliopsida</taxon>
        <taxon>eudicotyledons</taxon>
        <taxon>Gunneridae</taxon>
        <taxon>Pentapetalae</taxon>
        <taxon>rosids</taxon>
        <taxon>malvids</taxon>
        <taxon>Brassicales</taxon>
        <taxon>Brassicaceae</taxon>
        <taxon>Cardamineae</taxon>
        <taxon>Cardamine</taxon>
    </lineage>
</organism>
<protein>
    <submittedName>
        <fullName evidence="2">F-box/kelch-repeat protein</fullName>
    </submittedName>
</protein>
<gene>
    <name evidence="2" type="ORF">V5N11_036060</name>
</gene>
<dbReference type="SUPFAM" id="SSF117281">
    <property type="entry name" value="Kelch motif"/>
    <property type="match status" value="1"/>
</dbReference>
<dbReference type="SMART" id="SM00612">
    <property type="entry name" value="Kelch"/>
    <property type="match status" value="2"/>
</dbReference>
<dbReference type="InterPro" id="IPR036047">
    <property type="entry name" value="F-box-like_dom_sf"/>
</dbReference>
<dbReference type="PANTHER" id="PTHR24414:SF23">
    <property type="entry name" value="F-BOX_KELCH-REPEAT PROTEIN SKIP6"/>
    <property type="match status" value="1"/>
</dbReference>
<dbReference type="EMBL" id="JBANAX010000300">
    <property type="protein sequence ID" value="KAL1214787.1"/>
    <property type="molecule type" value="Genomic_DNA"/>
</dbReference>
<comment type="caution">
    <text evidence="2">The sequence shown here is derived from an EMBL/GenBank/DDBJ whole genome shotgun (WGS) entry which is preliminary data.</text>
</comment>
<dbReference type="Gene3D" id="2.120.10.80">
    <property type="entry name" value="Kelch-type beta propeller"/>
    <property type="match status" value="1"/>
</dbReference>
<dbReference type="InterPro" id="IPR015915">
    <property type="entry name" value="Kelch-typ_b-propeller"/>
</dbReference>
<name>A0ABD1B765_CARAN</name>
<sequence>MTTEREMKKSSSESPPLSFSSLPYDVILNCLARVSRIHYPTLSLVSKDLRSLITSTELDTTRSNIGKTESFSYVCLDINKNSPNPSWFTLSPNPKQHLKFQPITSFPYAHPKSSTVCSFGSEIYLIGGFINETRSNRVFILDCRCHQWRRLPEMRLSRVNAAADVIDGNLYVIGGSESNNIEDWGEVYDLKTQTWKPLLPRALDHTNHMRVVQGSLVMSGKVYNMDGLELELKKNLLLVEIKMNMLCLISVSHGNLIWRDPVEGSKWRKVKLIWRDQNKNLESPYSYFRNRMSVFVTNSGGGRRSVMLWWKTSVYVRRGGWEIPKTAISCAEVSFERRSLRELWGFVEWYKNVFLLEGRDSDPDFFLHSAFVTH</sequence>
<dbReference type="SMART" id="SM00256">
    <property type="entry name" value="FBOX"/>
    <property type="match status" value="1"/>
</dbReference>
<proteinExistence type="predicted"/>
<evidence type="ECO:0000259" key="1">
    <source>
        <dbReference type="PROSITE" id="PS50181"/>
    </source>
</evidence>
<accession>A0ABD1B765</accession>
<reference evidence="2 3" key="1">
    <citation type="submission" date="2024-04" db="EMBL/GenBank/DDBJ databases">
        <title>Genome assembly C_amara_ONT_v2.</title>
        <authorList>
            <person name="Yant L."/>
            <person name="Moore C."/>
            <person name="Slenker M."/>
        </authorList>
    </citation>
    <scope>NUCLEOTIDE SEQUENCE [LARGE SCALE GENOMIC DNA]</scope>
    <source>
        <tissue evidence="2">Leaf</tissue>
    </source>
</reference>
<dbReference type="PANTHER" id="PTHR24414">
    <property type="entry name" value="F-BOX/KELCH-REPEAT PROTEIN SKIP4"/>
    <property type="match status" value="1"/>
</dbReference>
<dbReference type="InterPro" id="IPR001810">
    <property type="entry name" value="F-box_dom"/>
</dbReference>